<reference evidence="4" key="1">
    <citation type="journal article" date="2019" name="Int. J. Syst. Evol. Microbiol.">
        <title>The Global Catalogue of Microorganisms (GCM) 10K type strain sequencing project: providing services to taxonomists for standard genome sequencing and annotation.</title>
        <authorList>
            <consortium name="The Broad Institute Genomics Platform"/>
            <consortium name="The Broad Institute Genome Sequencing Center for Infectious Disease"/>
            <person name="Wu L."/>
            <person name="Ma J."/>
        </authorList>
    </citation>
    <scope>NUCLEOTIDE SEQUENCE [LARGE SCALE GENOMIC DNA]</scope>
    <source>
        <strain evidence="4">KACC 13778</strain>
    </source>
</reference>
<name>A0ABW0N1J2_9ACTN</name>
<dbReference type="Proteomes" id="UP001595956">
    <property type="component" value="Unassembled WGS sequence"/>
</dbReference>
<comment type="similarity">
    <text evidence="1">Belongs to the CapA family.</text>
</comment>
<protein>
    <submittedName>
        <fullName evidence="3">CapA family protein</fullName>
    </submittedName>
</protein>
<sequence>MSATTGTRCSRRSSRPSRTPTLAICHHEVPFAGVGERPESYPVFAAPRSIAPWIASMGWDACTTASNHSWDQGFEGVVTTADLLDRHGVAHVGTFRTPGERKQPVILTTEAGVEVGLVAGTYGLNGFVMPEDQEFAVSIGDADNLLAQARAARRAGADIVVVHVHWGDEYVHEPNAEQVALAEQLTASPDVDLVLGEHAHVVQPITKVNGKWVVYGMGNQVAQNESTRVATYEGITVDFTFTERADGGFEVTRAAYVPTQWNHYSPGNPIRIRPASGERLASVREAVNLLGGNRGLVED</sequence>
<dbReference type="Gene3D" id="3.60.21.10">
    <property type="match status" value="1"/>
</dbReference>
<comment type="caution">
    <text evidence="3">The sequence shown here is derived from an EMBL/GenBank/DDBJ whole genome shotgun (WGS) entry which is preliminary data.</text>
</comment>
<dbReference type="SUPFAM" id="SSF56300">
    <property type="entry name" value="Metallo-dependent phosphatases"/>
    <property type="match status" value="1"/>
</dbReference>
<dbReference type="InterPro" id="IPR052169">
    <property type="entry name" value="CW_Biosynth-Accessory"/>
</dbReference>
<dbReference type="InterPro" id="IPR029052">
    <property type="entry name" value="Metallo-depent_PP-like"/>
</dbReference>
<evidence type="ECO:0000259" key="2">
    <source>
        <dbReference type="SMART" id="SM00854"/>
    </source>
</evidence>
<gene>
    <name evidence="3" type="ORF">ACFPKY_12870</name>
</gene>
<evidence type="ECO:0000313" key="3">
    <source>
        <dbReference type="EMBL" id="MFC5494001.1"/>
    </source>
</evidence>
<evidence type="ECO:0000256" key="1">
    <source>
        <dbReference type="ARBA" id="ARBA00005662"/>
    </source>
</evidence>
<dbReference type="RefSeq" id="WP_345179164.1">
    <property type="nucleotide sequence ID" value="NZ_BAABFQ010000007.1"/>
</dbReference>
<proteinExistence type="inferred from homology"/>
<dbReference type="EMBL" id="JBHSMD010000004">
    <property type="protein sequence ID" value="MFC5494001.1"/>
    <property type="molecule type" value="Genomic_DNA"/>
</dbReference>
<feature type="domain" description="Capsule synthesis protein CapA" evidence="2">
    <location>
        <begin position="4"/>
        <end position="224"/>
    </location>
</feature>
<dbReference type="SMART" id="SM00854">
    <property type="entry name" value="PGA_cap"/>
    <property type="match status" value="1"/>
</dbReference>
<dbReference type="Pfam" id="PF09587">
    <property type="entry name" value="PGA_cap"/>
    <property type="match status" value="1"/>
</dbReference>
<organism evidence="3 4">
    <name type="scientific">Nocardioides caricicola</name>
    <dbReference type="NCBI Taxonomy" id="634770"/>
    <lineage>
        <taxon>Bacteria</taxon>
        <taxon>Bacillati</taxon>
        <taxon>Actinomycetota</taxon>
        <taxon>Actinomycetes</taxon>
        <taxon>Propionibacteriales</taxon>
        <taxon>Nocardioidaceae</taxon>
        <taxon>Nocardioides</taxon>
    </lineage>
</organism>
<dbReference type="InterPro" id="IPR019079">
    <property type="entry name" value="Capsule_synth_CapA"/>
</dbReference>
<accession>A0ABW0N1J2</accession>
<evidence type="ECO:0000313" key="4">
    <source>
        <dbReference type="Proteomes" id="UP001595956"/>
    </source>
</evidence>
<dbReference type="PANTHER" id="PTHR33393:SF13">
    <property type="entry name" value="PGA BIOSYNTHESIS PROTEIN CAPA"/>
    <property type="match status" value="1"/>
</dbReference>
<dbReference type="PANTHER" id="PTHR33393">
    <property type="entry name" value="POLYGLUTAMINE SYNTHESIS ACCESSORY PROTEIN RV0574C-RELATED"/>
    <property type="match status" value="1"/>
</dbReference>
<keyword evidence="4" id="KW-1185">Reference proteome</keyword>